<dbReference type="Proteomes" id="UP001152300">
    <property type="component" value="Unassembled WGS sequence"/>
</dbReference>
<reference evidence="1" key="1">
    <citation type="submission" date="2022-11" db="EMBL/GenBank/DDBJ databases">
        <title>Genome Resource of Sclerotinia nivalis Strain SnTB1, a Plant Pathogen Isolated from American Ginseng.</title>
        <authorList>
            <person name="Fan S."/>
        </authorList>
    </citation>
    <scope>NUCLEOTIDE SEQUENCE</scope>
    <source>
        <strain evidence="1">SnTB1</strain>
    </source>
</reference>
<name>A0A9X0DFJ7_9HELO</name>
<dbReference type="EMBL" id="JAPEIS010000015">
    <property type="protein sequence ID" value="KAJ8058893.1"/>
    <property type="molecule type" value="Genomic_DNA"/>
</dbReference>
<dbReference type="OrthoDB" id="10444230at2759"/>
<comment type="caution">
    <text evidence="1">The sequence shown here is derived from an EMBL/GenBank/DDBJ whole genome shotgun (WGS) entry which is preliminary data.</text>
</comment>
<organism evidence="1 2">
    <name type="scientific">Sclerotinia nivalis</name>
    <dbReference type="NCBI Taxonomy" id="352851"/>
    <lineage>
        <taxon>Eukaryota</taxon>
        <taxon>Fungi</taxon>
        <taxon>Dikarya</taxon>
        <taxon>Ascomycota</taxon>
        <taxon>Pezizomycotina</taxon>
        <taxon>Leotiomycetes</taxon>
        <taxon>Helotiales</taxon>
        <taxon>Sclerotiniaceae</taxon>
        <taxon>Sclerotinia</taxon>
    </lineage>
</organism>
<evidence type="ECO:0000313" key="2">
    <source>
        <dbReference type="Proteomes" id="UP001152300"/>
    </source>
</evidence>
<dbReference type="AlphaFoldDB" id="A0A9X0DFJ7"/>
<proteinExistence type="predicted"/>
<accession>A0A9X0DFJ7</accession>
<gene>
    <name evidence="1" type="ORF">OCU04_011877</name>
</gene>
<sequence length="137" mass="15808">MRQGIIFMENFVLEAMAKKVIRSIDRRALEILGPLQAKDTKSFHYFCRLVGLSNELKDNAERAKAIEKASDTHDYKGVALKTCKGVQNAIEAAKKQKRDIRGRMKMIDEDKYIERLLLLVAEHKRTKLDFKGRGKTR</sequence>
<evidence type="ECO:0000313" key="1">
    <source>
        <dbReference type="EMBL" id="KAJ8058893.1"/>
    </source>
</evidence>
<keyword evidence="2" id="KW-1185">Reference proteome</keyword>
<protein>
    <submittedName>
        <fullName evidence="1">Uncharacterized protein</fullName>
    </submittedName>
</protein>